<accession>A0ABQ5AUY0</accession>
<reference evidence="1" key="2">
    <citation type="submission" date="2022-01" db="EMBL/GenBank/DDBJ databases">
        <authorList>
            <person name="Yamashiro T."/>
            <person name="Shiraishi A."/>
            <person name="Satake H."/>
            <person name="Nakayama K."/>
        </authorList>
    </citation>
    <scope>NUCLEOTIDE SEQUENCE</scope>
</reference>
<gene>
    <name evidence="1" type="ORF">Tco_0840059</name>
</gene>
<reference evidence="1" key="1">
    <citation type="journal article" date="2022" name="Int. J. Mol. Sci.">
        <title>Draft Genome of Tanacetum Coccineum: Genomic Comparison of Closely Related Tanacetum-Family Plants.</title>
        <authorList>
            <person name="Yamashiro T."/>
            <person name="Shiraishi A."/>
            <person name="Nakayama K."/>
            <person name="Satake H."/>
        </authorList>
    </citation>
    <scope>NUCLEOTIDE SEQUENCE</scope>
</reference>
<sequence>MNGNRIDVIKMACEEYSQEVLGFSDVIANDAFLALEVIHLPEVDDLLLRPEGIFFFLNHFSMMIIIHPIKEIFAEIRKALKFVKLKPVNSSIDETLEVGKLKDLPPNL</sequence>
<keyword evidence="2" id="KW-1185">Reference proteome</keyword>
<dbReference type="EMBL" id="BQNB010012600">
    <property type="protein sequence ID" value="GJT05597.1"/>
    <property type="molecule type" value="Genomic_DNA"/>
</dbReference>
<protein>
    <submittedName>
        <fullName evidence="1">Uncharacterized protein</fullName>
    </submittedName>
</protein>
<dbReference type="Proteomes" id="UP001151760">
    <property type="component" value="Unassembled WGS sequence"/>
</dbReference>
<organism evidence="1 2">
    <name type="scientific">Tanacetum coccineum</name>
    <dbReference type="NCBI Taxonomy" id="301880"/>
    <lineage>
        <taxon>Eukaryota</taxon>
        <taxon>Viridiplantae</taxon>
        <taxon>Streptophyta</taxon>
        <taxon>Embryophyta</taxon>
        <taxon>Tracheophyta</taxon>
        <taxon>Spermatophyta</taxon>
        <taxon>Magnoliopsida</taxon>
        <taxon>eudicotyledons</taxon>
        <taxon>Gunneridae</taxon>
        <taxon>Pentapetalae</taxon>
        <taxon>asterids</taxon>
        <taxon>campanulids</taxon>
        <taxon>Asterales</taxon>
        <taxon>Asteraceae</taxon>
        <taxon>Asteroideae</taxon>
        <taxon>Anthemideae</taxon>
        <taxon>Anthemidinae</taxon>
        <taxon>Tanacetum</taxon>
    </lineage>
</organism>
<proteinExistence type="predicted"/>
<name>A0ABQ5AUY0_9ASTR</name>
<evidence type="ECO:0000313" key="2">
    <source>
        <dbReference type="Proteomes" id="UP001151760"/>
    </source>
</evidence>
<comment type="caution">
    <text evidence="1">The sequence shown here is derived from an EMBL/GenBank/DDBJ whole genome shotgun (WGS) entry which is preliminary data.</text>
</comment>
<evidence type="ECO:0000313" key="1">
    <source>
        <dbReference type="EMBL" id="GJT05597.1"/>
    </source>
</evidence>